<evidence type="ECO:0000259" key="7">
    <source>
        <dbReference type="SMART" id="SM00533"/>
    </source>
</evidence>
<dbReference type="Pfam" id="PF05188">
    <property type="entry name" value="MutS_II"/>
    <property type="match status" value="1"/>
</dbReference>
<keyword evidence="10" id="KW-1185">Reference proteome</keyword>
<dbReference type="SUPFAM" id="SSF48334">
    <property type="entry name" value="DNA repair protein MutS, domain III"/>
    <property type="match status" value="1"/>
</dbReference>
<feature type="region of interest" description="Disordered" evidence="6">
    <location>
        <begin position="836"/>
        <end position="881"/>
    </location>
</feature>
<evidence type="ECO:0000313" key="10">
    <source>
        <dbReference type="Proteomes" id="UP000184546"/>
    </source>
</evidence>
<evidence type="ECO:0000313" key="9">
    <source>
        <dbReference type="EMBL" id="OJK01183.1"/>
    </source>
</evidence>
<organism evidence="9 10">
    <name type="scientific">Aspergillus aculeatus (strain ATCC 16872 / CBS 172.66 / WB 5094)</name>
    <dbReference type="NCBI Taxonomy" id="690307"/>
    <lineage>
        <taxon>Eukaryota</taxon>
        <taxon>Fungi</taxon>
        <taxon>Dikarya</taxon>
        <taxon>Ascomycota</taxon>
        <taxon>Pezizomycotina</taxon>
        <taxon>Eurotiomycetes</taxon>
        <taxon>Eurotiomycetidae</taxon>
        <taxon>Eurotiales</taxon>
        <taxon>Aspergillaceae</taxon>
        <taxon>Aspergillus</taxon>
        <taxon>Aspergillus subgen. Circumdati</taxon>
    </lineage>
</organism>
<name>A0A1L9WYG1_ASPA1</name>
<dbReference type="AlphaFoldDB" id="A0A1L9WYG1"/>
<dbReference type="OMA" id="KMTMLYK"/>
<dbReference type="InterPro" id="IPR045076">
    <property type="entry name" value="MutS"/>
</dbReference>
<dbReference type="GO" id="GO:0005634">
    <property type="term" value="C:nucleus"/>
    <property type="evidence" value="ECO:0007669"/>
    <property type="project" value="TreeGrafter"/>
</dbReference>
<sequence>MVSIYSRASSVGASDSFVALTRASSSRPRTATRPTTSGTSIASQDIVCAVSESRGVSATVGLAFVNLSTAEAVLCQICDNQTYVKTVTKIGVYEPTEILLMNSAQESKLAYILKENIPDTTFTSVDRKFWSETMGHEYVERLAFSEDVEPIKMVLEWNYFASCCFAAVLKYVEVELNKAFTCHSLRIKYEPSQGAMSIDLSTIVSLELTQNLQVARSKDSLFGLLNETLTPMGTRLLRANILQPSTDESQLLARYDAVEDLTTKEDMFVSIRQALKGYLDVDKALTALILVPTKRAIGYVEQSVNNVIMVKTYVSSIKSIYKALAPAQSNMLLNIRELCAPEGHQALEQLIDETLNEEVTYTTKPLDLRNQRIYCVRVKVLLRAPLSKLADHFDLQSGSQAGVNSLLDVARQAYKEANTDATELVTALAECHDLALDLKYDRARQYYISISTTETHTLPEVFINVYRKKNRIECQTLDLVKLNHKIRDAHNEVINMSDETVQDLTTSICSEVSSLFKISEAIAILDMLASFAQLATSHEYIRPEITNVLAIKAGRHPIREKIHARRFIPNDVYATPQTRFNVITGCNMSGKSTYIRSIALMTVMAQIGCFVPAEYASFPITHQLFARIATADDVEANVSTFAAEMREMAFILRNVLPEQPSMVFVDELGRGTSTADGLAIAIAIAEALVESHALVWFVTHFRDLAVVLGERSGVASLHLAAEISPDASKMTMLYRVAEGPDTTRFYGLALAKLVDLPPGVLETAQEVAENLDRMARRRHAKTRALAVTRKRNLILSLREQLLLARDGTLGNKALWRWLKRLQDEFLLRMAAIDGDAAESSGDNGAADDAEDDAEDDADDDGKNPENQMDPEAPEDSLSWSE</sequence>
<dbReference type="Gene3D" id="3.30.420.110">
    <property type="entry name" value="MutS, connector domain"/>
    <property type="match status" value="1"/>
</dbReference>
<proteinExistence type="inferred from homology"/>
<dbReference type="GO" id="GO:0005524">
    <property type="term" value="F:ATP binding"/>
    <property type="evidence" value="ECO:0007669"/>
    <property type="project" value="UniProtKB-KW"/>
</dbReference>
<accession>A0A1L9WYG1</accession>
<dbReference type="Gene3D" id="3.40.50.300">
    <property type="entry name" value="P-loop containing nucleotide triphosphate hydrolases"/>
    <property type="match status" value="1"/>
</dbReference>
<dbReference type="Pfam" id="PF05192">
    <property type="entry name" value="MutS_III"/>
    <property type="match status" value="1"/>
</dbReference>
<dbReference type="InterPro" id="IPR000432">
    <property type="entry name" value="DNA_mismatch_repair_MutS_C"/>
</dbReference>
<feature type="compositionally biased region" description="Acidic residues" evidence="6">
    <location>
        <begin position="845"/>
        <end position="859"/>
    </location>
</feature>
<dbReference type="VEuPathDB" id="FungiDB:ASPACDRAFT_1879806"/>
<keyword evidence="2" id="KW-0547">Nucleotide-binding</keyword>
<evidence type="ECO:0000256" key="6">
    <source>
        <dbReference type="SAM" id="MobiDB-lite"/>
    </source>
</evidence>
<dbReference type="PANTHER" id="PTHR11361">
    <property type="entry name" value="DNA MISMATCH REPAIR PROTEIN MUTS FAMILY MEMBER"/>
    <property type="match status" value="1"/>
</dbReference>
<dbReference type="Gene3D" id="1.10.1420.10">
    <property type="match status" value="2"/>
</dbReference>
<dbReference type="GO" id="GO:0140664">
    <property type="term" value="F:ATP-dependent DNA damage sensor activity"/>
    <property type="evidence" value="ECO:0007669"/>
    <property type="project" value="InterPro"/>
</dbReference>
<dbReference type="InterPro" id="IPR036678">
    <property type="entry name" value="MutS_con_dom_sf"/>
</dbReference>
<keyword evidence="3" id="KW-0067">ATP-binding</keyword>
<dbReference type="SUPFAM" id="SSF52540">
    <property type="entry name" value="P-loop containing nucleoside triphosphate hydrolases"/>
    <property type="match status" value="1"/>
</dbReference>
<keyword evidence="5" id="KW-0469">Meiosis</keyword>
<dbReference type="PANTHER" id="PTHR11361:SF21">
    <property type="entry name" value="MUTS PROTEIN HOMOLOG 4"/>
    <property type="match status" value="1"/>
</dbReference>
<evidence type="ECO:0000256" key="5">
    <source>
        <dbReference type="ARBA" id="ARBA00023254"/>
    </source>
</evidence>
<feature type="domain" description="DNA mismatch repair protein MutS core" evidence="7">
    <location>
        <begin position="216"/>
        <end position="562"/>
    </location>
</feature>
<dbReference type="InterPro" id="IPR007860">
    <property type="entry name" value="DNA_mmatch_repair_MutS_con_dom"/>
</dbReference>
<reference evidence="10" key="1">
    <citation type="journal article" date="2017" name="Genome Biol.">
        <title>Comparative genomics reveals high biological diversity and specific adaptations in the industrially and medically important fungal genus Aspergillus.</title>
        <authorList>
            <person name="de Vries R.P."/>
            <person name="Riley R."/>
            <person name="Wiebenga A."/>
            <person name="Aguilar-Osorio G."/>
            <person name="Amillis S."/>
            <person name="Uchima C.A."/>
            <person name="Anderluh G."/>
            <person name="Asadollahi M."/>
            <person name="Askin M."/>
            <person name="Barry K."/>
            <person name="Battaglia E."/>
            <person name="Bayram O."/>
            <person name="Benocci T."/>
            <person name="Braus-Stromeyer S.A."/>
            <person name="Caldana C."/>
            <person name="Canovas D."/>
            <person name="Cerqueira G.C."/>
            <person name="Chen F."/>
            <person name="Chen W."/>
            <person name="Choi C."/>
            <person name="Clum A."/>
            <person name="Dos Santos R.A."/>
            <person name="Damasio A.R."/>
            <person name="Diallinas G."/>
            <person name="Emri T."/>
            <person name="Fekete E."/>
            <person name="Flipphi M."/>
            <person name="Freyberg S."/>
            <person name="Gallo A."/>
            <person name="Gournas C."/>
            <person name="Habgood R."/>
            <person name="Hainaut M."/>
            <person name="Harispe M.L."/>
            <person name="Henrissat B."/>
            <person name="Hilden K.S."/>
            <person name="Hope R."/>
            <person name="Hossain A."/>
            <person name="Karabika E."/>
            <person name="Karaffa L."/>
            <person name="Karanyi Z."/>
            <person name="Krasevec N."/>
            <person name="Kuo A."/>
            <person name="Kusch H."/>
            <person name="LaButti K."/>
            <person name="Lagendijk E.L."/>
            <person name="Lapidus A."/>
            <person name="Levasseur A."/>
            <person name="Lindquist E."/>
            <person name="Lipzen A."/>
            <person name="Logrieco A.F."/>
            <person name="MacCabe A."/>
            <person name="Maekelae M.R."/>
            <person name="Malavazi I."/>
            <person name="Melin P."/>
            <person name="Meyer V."/>
            <person name="Mielnichuk N."/>
            <person name="Miskei M."/>
            <person name="Molnar A.P."/>
            <person name="Mule G."/>
            <person name="Ngan C.Y."/>
            <person name="Orejas M."/>
            <person name="Orosz E."/>
            <person name="Ouedraogo J.P."/>
            <person name="Overkamp K.M."/>
            <person name="Park H.-S."/>
            <person name="Perrone G."/>
            <person name="Piumi F."/>
            <person name="Punt P.J."/>
            <person name="Ram A.F."/>
            <person name="Ramon A."/>
            <person name="Rauscher S."/>
            <person name="Record E."/>
            <person name="Riano-Pachon D.M."/>
            <person name="Robert V."/>
            <person name="Roehrig J."/>
            <person name="Ruller R."/>
            <person name="Salamov A."/>
            <person name="Salih N.S."/>
            <person name="Samson R.A."/>
            <person name="Sandor E."/>
            <person name="Sanguinetti M."/>
            <person name="Schuetze T."/>
            <person name="Sepcic K."/>
            <person name="Shelest E."/>
            <person name="Sherlock G."/>
            <person name="Sophianopoulou V."/>
            <person name="Squina F.M."/>
            <person name="Sun H."/>
            <person name="Susca A."/>
            <person name="Todd R.B."/>
            <person name="Tsang A."/>
            <person name="Unkles S.E."/>
            <person name="van de Wiele N."/>
            <person name="van Rossen-Uffink D."/>
            <person name="Oliveira J.V."/>
            <person name="Vesth T.C."/>
            <person name="Visser J."/>
            <person name="Yu J.-H."/>
            <person name="Zhou M."/>
            <person name="Andersen M.R."/>
            <person name="Archer D.B."/>
            <person name="Baker S.E."/>
            <person name="Benoit I."/>
            <person name="Brakhage A.A."/>
            <person name="Braus G.H."/>
            <person name="Fischer R."/>
            <person name="Frisvad J.C."/>
            <person name="Goldman G.H."/>
            <person name="Houbraken J."/>
            <person name="Oakley B."/>
            <person name="Pocsi I."/>
            <person name="Scazzocchio C."/>
            <person name="Seiboth B."/>
            <person name="vanKuyk P.A."/>
            <person name="Wortman J."/>
            <person name="Dyer P.S."/>
            <person name="Grigoriev I.V."/>
        </authorList>
    </citation>
    <scope>NUCLEOTIDE SEQUENCE [LARGE SCALE GENOMIC DNA]</scope>
    <source>
        <strain evidence="10">ATCC 16872 / CBS 172.66 / WB 5094</strain>
    </source>
</reference>
<evidence type="ECO:0008006" key="11">
    <source>
        <dbReference type="Google" id="ProtNLM"/>
    </source>
</evidence>
<evidence type="ECO:0000256" key="3">
    <source>
        <dbReference type="ARBA" id="ARBA00022840"/>
    </source>
</evidence>
<evidence type="ECO:0000259" key="8">
    <source>
        <dbReference type="SMART" id="SM00534"/>
    </source>
</evidence>
<dbReference type="SMART" id="SM00533">
    <property type="entry name" value="MUTSd"/>
    <property type="match status" value="1"/>
</dbReference>
<protein>
    <recommendedName>
        <fullName evidence="11">DNA mismatch repair proteins mutS family domain-containing protein</fullName>
    </recommendedName>
</protein>
<evidence type="ECO:0000256" key="1">
    <source>
        <dbReference type="ARBA" id="ARBA00006271"/>
    </source>
</evidence>
<dbReference type="FunFam" id="3.40.50.300:FF:002054">
    <property type="entry name" value="DNA mismatch repair protein MSH4"/>
    <property type="match status" value="1"/>
</dbReference>
<comment type="similarity">
    <text evidence="1">Belongs to the DNA mismatch repair MutS family.</text>
</comment>
<gene>
    <name evidence="9" type="ORF">ASPACDRAFT_1879806</name>
</gene>
<dbReference type="Pfam" id="PF00488">
    <property type="entry name" value="MutS_V"/>
    <property type="match status" value="1"/>
</dbReference>
<dbReference type="STRING" id="690307.A0A1L9WYG1"/>
<dbReference type="EMBL" id="KV878974">
    <property type="protein sequence ID" value="OJK01183.1"/>
    <property type="molecule type" value="Genomic_DNA"/>
</dbReference>
<dbReference type="Proteomes" id="UP000184546">
    <property type="component" value="Unassembled WGS sequence"/>
</dbReference>
<dbReference type="Pfam" id="PF05190">
    <property type="entry name" value="MutS_IV"/>
    <property type="match status" value="1"/>
</dbReference>
<dbReference type="SMART" id="SM00534">
    <property type="entry name" value="MUTSac"/>
    <property type="match status" value="1"/>
</dbReference>
<keyword evidence="4" id="KW-0238">DNA-binding</keyword>
<feature type="domain" description="DNA mismatch repair proteins mutS family" evidence="8">
    <location>
        <begin position="578"/>
        <end position="769"/>
    </location>
</feature>
<dbReference type="OrthoDB" id="276261at2759"/>
<dbReference type="InterPro" id="IPR027417">
    <property type="entry name" value="P-loop_NTPase"/>
</dbReference>
<evidence type="ECO:0000256" key="4">
    <source>
        <dbReference type="ARBA" id="ARBA00023125"/>
    </source>
</evidence>
<dbReference type="InterPro" id="IPR036187">
    <property type="entry name" value="DNA_mismatch_repair_MutS_sf"/>
</dbReference>
<dbReference type="InterPro" id="IPR007696">
    <property type="entry name" value="DNA_mismatch_repair_MutS_core"/>
</dbReference>
<dbReference type="GO" id="GO:0030983">
    <property type="term" value="F:mismatched DNA binding"/>
    <property type="evidence" value="ECO:0007669"/>
    <property type="project" value="InterPro"/>
</dbReference>
<dbReference type="GO" id="GO:0006298">
    <property type="term" value="P:mismatch repair"/>
    <property type="evidence" value="ECO:0007669"/>
    <property type="project" value="InterPro"/>
</dbReference>
<dbReference type="RefSeq" id="XP_020057522.1">
    <property type="nucleotide sequence ID" value="XM_020198177.1"/>
</dbReference>
<dbReference type="PIRSF" id="PIRSF005813">
    <property type="entry name" value="MSH2"/>
    <property type="match status" value="1"/>
</dbReference>
<dbReference type="GeneID" id="30971991"/>
<dbReference type="GO" id="GO:0007131">
    <property type="term" value="P:reciprocal meiotic recombination"/>
    <property type="evidence" value="ECO:0007669"/>
    <property type="project" value="TreeGrafter"/>
</dbReference>
<dbReference type="InterPro" id="IPR007861">
    <property type="entry name" value="DNA_mismatch_repair_MutS_clamp"/>
</dbReference>
<evidence type="ECO:0000256" key="2">
    <source>
        <dbReference type="ARBA" id="ARBA00022741"/>
    </source>
</evidence>
<dbReference type="SUPFAM" id="SSF53150">
    <property type="entry name" value="DNA repair protein MutS, domain II"/>
    <property type="match status" value="1"/>
</dbReference>
<dbReference type="InterPro" id="IPR011184">
    <property type="entry name" value="DNA_mismatch_repair_Msh2"/>
</dbReference>